<keyword evidence="1" id="KW-0175">Coiled coil</keyword>
<comment type="caution">
    <text evidence="2">The sequence shown here is derived from an EMBL/GenBank/DDBJ whole genome shotgun (WGS) entry which is preliminary data.</text>
</comment>
<dbReference type="RefSeq" id="WP_289216306.1">
    <property type="nucleotide sequence ID" value="NZ_JAPVRC010000006.1"/>
</dbReference>
<dbReference type="Pfam" id="PF10737">
    <property type="entry name" value="GerPC"/>
    <property type="match status" value="1"/>
</dbReference>
<evidence type="ECO:0000256" key="1">
    <source>
        <dbReference type="SAM" id="Coils"/>
    </source>
</evidence>
<name>A0ABW2K378_9BACI</name>
<dbReference type="EMBL" id="JBHTBY010000008">
    <property type="protein sequence ID" value="MFC7321178.1"/>
    <property type="molecule type" value="Genomic_DNA"/>
</dbReference>
<proteinExistence type="predicted"/>
<sequence length="174" mass="20789">MDNYYSWNAWMQQMMEQMKEQQKIIDQLTQKIEKLQSSDQRKTVIEKIEYHFDQLKIETLEGTLQIGLSPQGIAESEIEDLYKGQTNDHHLNNLMTSHVPNHIDEYVRIHSLPLSSEHREKIISDINKQLPERFQQYQRQHPDLDVHDIVDRLSKEVQSSVIQYLNNYKREDTP</sequence>
<feature type="coiled-coil region" evidence="1">
    <location>
        <begin position="11"/>
        <end position="38"/>
    </location>
</feature>
<organism evidence="2 3">
    <name type="scientific">Halobacillus campisalis</name>
    <dbReference type="NCBI Taxonomy" id="435909"/>
    <lineage>
        <taxon>Bacteria</taxon>
        <taxon>Bacillati</taxon>
        <taxon>Bacillota</taxon>
        <taxon>Bacilli</taxon>
        <taxon>Bacillales</taxon>
        <taxon>Bacillaceae</taxon>
        <taxon>Halobacillus</taxon>
    </lineage>
</organism>
<protein>
    <submittedName>
        <fullName evidence="2">Spore germination protein GerPC</fullName>
    </submittedName>
</protein>
<keyword evidence="3" id="KW-1185">Reference proteome</keyword>
<dbReference type="InterPro" id="IPR019673">
    <property type="entry name" value="Spore_germination_GerPC"/>
</dbReference>
<reference evidence="3" key="1">
    <citation type="journal article" date="2019" name="Int. J. Syst. Evol. Microbiol.">
        <title>The Global Catalogue of Microorganisms (GCM) 10K type strain sequencing project: providing services to taxonomists for standard genome sequencing and annotation.</title>
        <authorList>
            <consortium name="The Broad Institute Genomics Platform"/>
            <consortium name="The Broad Institute Genome Sequencing Center for Infectious Disease"/>
            <person name="Wu L."/>
            <person name="Ma J."/>
        </authorList>
    </citation>
    <scope>NUCLEOTIDE SEQUENCE [LARGE SCALE GENOMIC DNA]</scope>
    <source>
        <strain evidence="3">CCUG 73951</strain>
    </source>
</reference>
<evidence type="ECO:0000313" key="3">
    <source>
        <dbReference type="Proteomes" id="UP001596494"/>
    </source>
</evidence>
<accession>A0ABW2K378</accession>
<dbReference type="Proteomes" id="UP001596494">
    <property type="component" value="Unassembled WGS sequence"/>
</dbReference>
<evidence type="ECO:0000313" key="2">
    <source>
        <dbReference type="EMBL" id="MFC7321178.1"/>
    </source>
</evidence>
<gene>
    <name evidence="2" type="primary">gerPC</name>
    <name evidence="2" type="ORF">ACFQMN_09820</name>
</gene>